<dbReference type="PANTHER" id="PTHR43643">
    <property type="entry name" value="HISTIDINOL-PHOSPHATE AMINOTRANSFERASE 2"/>
    <property type="match status" value="1"/>
</dbReference>
<evidence type="ECO:0000256" key="4">
    <source>
        <dbReference type="ARBA" id="ARBA00011738"/>
    </source>
</evidence>
<evidence type="ECO:0000256" key="8">
    <source>
        <dbReference type="ARBA" id="ARBA00047481"/>
    </source>
</evidence>
<comment type="similarity">
    <text evidence="3 9">Belongs to the class-II pyridoxal-phosphate-dependent aminotransferase family. Histidinol-phosphate aminotransferase subfamily.</text>
</comment>
<comment type="catalytic activity">
    <reaction evidence="8 9">
        <text>L-histidinol phosphate + 2-oxoglutarate = 3-(imidazol-4-yl)-2-oxopropyl phosphate + L-glutamate</text>
        <dbReference type="Rhea" id="RHEA:23744"/>
        <dbReference type="ChEBI" id="CHEBI:16810"/>
        <dbReference type="ChEBI" id="CHEBI:29985"/>
        <dbReference type="ChEBI" id="CHEBI:57766"/>
        <dbReference type="ChEBI" id="CHEBI:57980"/>
        <dbReference type="EC" id="2.6.1.9"/>
    </reaction>
</comment>
<keyword evidence="9" id="KW-0368">Histidine biosynthesis</keyword>
<evidence type="ECO:0000313" key="12">
    <source>
        <dbReference type="Proteomes" id="UP000706172"/>
    </source>
</evidence>
<dbReference type="SUPFAM" id="SSF53383">
    <property type="entry name" value="PLP-dependent transferases"/>
    <property type="match status" value="1"/>
</dbReference>
<sequence length="362" mass="39726">MLFKISESIASIKPYEAGKPLKALEREFNIQSAVKLASNENPLGFSPQVTDAVMKNLHHMNRYPEPVAHDLCQNLAQYHKAGPDNIVLGNGSDDLIALLAHAFLNPGDHAVMPLPSFLMYEISVKTAKGVPVMVPLSGFDTPLSGMLETMSSRTKLVFVTNPFNPTGTIITKDAFAAFADQVPPDVLIVVDEAYMEFVRDPAVYNSLDTPLTDPRIVTLRTFSKAYGLAGFRIGYGIMDKKVAQILNRIRQPFNVNGLAQVAGEAALADQDFLRKSIDTVHQGIDFLTRELSSLGLDPLPTQANFLMVDVKTDATKLFTRLLHHGVIVRSMKSYGFDTFLRINAGTFQENQACIAALKAELS</sequence>
<dbReference type="Gene3D" id="3.90.1150.10">
    <property type="entry name" value="Aspartate Aminotransferase, domain 1"/>
    <property type="match status" value="1"/>
</dbReference>
<dbReference type="InterPro" id="IPR004839">
    <property type="entry name" value="Aminotransferase_I/II_large"/>
</dbReference>
<keyword evidence="7 9" id="KW-0663">Pyridoxal phosphate</keyword>
<dbReference type="InterPro" id="IPR005861">
    <property type="entry name" value="HisP_aminotrans"/>
</dbReference>
<dbReference type="PROSITE" id="PS00599">
    <property type="entry name" value="AA_TRANSFER_CLASS_2"/>
    <property type="match status" value="1"/>
</dbReference>
<comment type="pathway">
    <text evidence="2 9">Amino-acid biosynthesis; L-histidine biosynthesis; L-histidine from 5-phospho-alpha-D-ribose 1-diphosphate: step 7/9.</text>
</comment>
<dbReference type="EMBL" id="JACCQK010000518">
    <property type="protein sequence ID" value="MBG0779968.1"/>
    <property type="molecule type" value="Genomic_DNA"/>
</dbReference>
<evidence type="ECO:0000256" key="7">
    <source>
        <dbReference type="ARBA" id="ARBA00022898"/>
    </source>
</evidence>
<keyword evidence="6 9" id="KW-0808">Transferase</keyword>
<evidence type="ECO:0000256" key="9">
    <source>
        <dbReference type="HAMAP-Rule" id="MF_01023"/>
    </source>
</evidence>
<dbReference type="EC" id="2.6.1.9" evidence="9"/>
<evidence type="ECO:0000259" key="10">
    <source>
        <dbReference type="Pfam" id="PF00155"/>
    </source>
</evidence>
<gene>
    <name evidence="9" type="primary">hisC</name>
    <name evidence="11" type="ORF">H0S81_08590</name>
</gene>
<dbReference type="Pfam" id="PF00155">
    <property type="entry name" value="Aminotran_1_2"/>
    <property type="match status" value="1"/>
</dbReference>
<dbReference type="InterPro" id="IPR015421">
    <property type="entry name" value="PyrdxlP-dep_Trfase_major"/>
</dbReference>
<dbReference type="GO" id="GO:0030170">
    <property type="term" value="F:pyridoxal phosphate binding"/>
    <property type="evidence" value="ECO:0007669"/>
    <property type="project" value="InterPro"/>
</dbReference>
<organism evidence="11 12">
    <name type="scientific">Desulfotignum balticum</name>
    <dbReference type="NCBI Taxonomy" id="115781"/>
    <lineage>
        <taxon>Bacteria</taxon>
        <taxon>Pseudomonadati</taxon>
        <taxon>Thermodesulfobacteriota</taxon>
        <taxon>Desulfobacteria</taxon>
        <taxon>Desulfobacterales</taxon>
        <taxon>Desulfobacteraceae</taxon>
        <taxon>Desulfotignum</taxon>
    </lineage>
</organism>
<dbReference type="GO" id="GO:0000105">
    <property type="term" value="P:L-histidine biosynthetic process"/>
    <property type="evidence" value="ECO:0007669"/>
    <property type="project" value="UniProtKB-UniRule"/>
</dbReference>
<dbReference type="GO" id="GO:0004400">
    <property type="term" value="F:histidinol-phosphate transaminase activity"/>
    <property type="evidence" value="ECO:0007669"/>
    <property type="project" value="UniProtKB-UniRule"/>
</dbReference>
<keyword evidence="9" id="KW-0028">Amino-acid biosynthesis</keyword>
<name>A0A931D0M8_9BACT</name>
<feature type="domain" description="Aminotransferase class I/classII large" evidence="10">
    <location>
        <begin position="34"/>
        <end position="356"/>
    </location>
</feature>
<evidence type="ECO:0000256" key="2">
    <source>
        <dbReference type="ARBA" id="ARBA00005011"/>
    </source>
</evidence>
<dbReference type="NCBIfam" id="TIGR01141">
    <property type="entry name" value="hisC"/>
    <property type="match status" value="1"/>
</dbReference>
<dbReference type="InterPro" id="IPR015422">
    <property type="entry name" value="PyrdxlP-dep_Trfase_small"/>
</dbReference>
<evidence type="ECO:0000313" key="11">
    <source>
        <dbReference type="EMBL" id="MBG0779968.1"/>
    </source>
</evidence>
<proteinExistence type="inferred from homology"/>
<evidence type="ECO:0000256" key="3">
    <source>
        <dbReference type="ARBA" id="ARBA00007970"/>
    </source>
</evidence>
<comment type="subunit">
    <text evidence="4 9">Homodimer.</text>
</comment>
<evidence type="ECO:0000256" key="1">
    <source>
        <dbReference type="ARBA" id="ARBA00001933"/>
    </source>
</evidence>
<dbReference type="InterPro" id="IPR050106">
    <property type="entry name" value="HistidinolP_aminotransfase"/>
</dbReference>
<dbReference type="PANTHER" id="PTHR43643:SF3">
    <property type="entry name" value="HISTIDINOL-PHOSPHATE AMINOTRANSFERASE"/>
    <property type="match status" value="1"/>
</dbReference>
<dbReference type="AlphaFoldDB" id="A0A931D0M8"/>
<dbReference type="InterPro" id="IPR015424">
    <property type="entry name" value="PyrdxlP-dep_Trfase"/>
</dbReference>
<keyword evidence="5 9" id="KW-0032">Aminotransferase</keyword>
<protein>
    <recommendedName>
        <fullName evidence="9">Histidinol-phosphate aminotransferase</fullName>
        <ecNumber evidence="9">2.6.1.9</ecNumber>
    </recommendedName>
    <alternativeName>
        <fullName evidence="9">Imidazole acetol-phosphate transaminase</fullName>
    </alternativeName>
</protein>
<dbReference type="HAMAP" id="MF_01023">
    <property type="entry name" value="HisC_aminotrans_2"/>
    <property type="match status" value="1"/>
</dbReference>
<reference evidence="11" key="1">
    <citation type="submission" date="2020-07" db="EMBL/GenBank/DDBJ databases">
        <title>Severe corrosion of carbon steel in oil field produced water can be linked to methanogenic archaea containing a special type of NiFe hydrogenase.</title>
        <authorList>
            <person name="Lahme S."/>
            <person name="Mand J."/>
            <person name="Longwell J."/>
            <person name="Smith R."/>
            <person name="Enning D."/>
        </authorList>
    </citation>
    <scope>NUCLEOTIDE SEQUENCE</scope>
    <source>
        <strain evidence="11">MIC098Bin6</strain>
    </source>
</reference>
<dbReference type="CDD" id="cd00609">
    <property type="entry name" value="AAT_like"/>
    <property type="match status" value="1"/>
</dbReference>
<dbReference type="Proteomes" id="UP000706172">
    <property type="component" value="Unassembled WGS sequence"/>
</dbReference>
<comment type="cofactor">
    <cofactor evidence="1 9">
        <name>pyridoxal 5'-phosphate</name>
        <dbReference type="ChEBI" id="CHEBI:597326"/>
    </cofactor>
</comment>
<dbReference type="Gene3D" id="3.40.640.10">
    <property type="entry name" value="Type I PLP-dependent aspartate aminotransferase-like (Major domain)"/>
    <property type="match status" value="1"/>
</dbReference>
<dbReference type="InterPro" id="IPR001917">
    <property type="entry name" value="Aminotrans_II_pyridoxalP_BS"/>
</dbReference>
<feature type="modified residue" description="N6-(pyridoxal phosphate)lysine" evidence="9">
    <location>
        <position position="224"/>
    </location>
</feature>
<evidence type="ECO:0000256" key="5">
    <source>
        <dbReference type="ARBA" id="ARBA00022576"/>
    </source>
</evidence>
<evidence type="ECO:0000256" key="6">
    <source>
        <dbReference type="ARBA" id="ARBA00022679"/>
    </source>
</evidence>
<accession>A0A931D0M8</accession>
<comment type="caution">
    <text evidence="11">The sequence shown here is derived from an EMBL/GenBank/DDBJ whole genome shotgun (WGS) entry which is preliminary data.</text>
</comment>